<evidence type="ECO:0000313" key="3">
    <source>
        <dbReference type="Proteomes" id="UP000076643"/>
    </source>
</evidence>
<comment type="caution">
    <text evidence="2">The sequence shown here is derived from an EMBL/GenBank/DDBJ whole genome shotgun (WGS) entry which is preliminary data.</text>
</comment>
<dbReference type="PATRIC" id="fig|1365250.3.peg.5010"/>
<dbReference type="EMBL" id="AUYB01000151">
    <property type="protein sequence ID" value="KZN29990.1"/>
    <property type="molecule type" value="Genomic_DNA"/>
</dbReference>
<proteinExistence type="predicted"/>
<dbReference type="InterPro" id="IPR041651">
    <property type="entry name" value="DUF5610"/>
</dbReference>
<dbReference type="Proteomes" id="UP000076643">
    <property type="component" value="Unassembled WGS sequence"/>
</dbReference>
<evidence type="ECO:0000259" key="1">
    <source>
        <dbReference type="Pfam" id="PF18433"/>
    </source>
</evidence>
<reference evidence="2 3" key="1">
    <citation type="submission" date="2013-07" db="EMBL/GenBank/DDBJ databases">
        <title>Comparative Genomic and Metabolomic Analysis of Twelve Strains of Pseudoalteromonas luteoviolacea.</title>
        <authorList>
            <person name="Vynne N.G."/>
            <person name="Mansson M."/>
            <person name="Gram L."/>
        </authorList>
    </citation>
    <scope>NUCLEOTIDE SEQUENCE [LARGE SCALE GENOMIC DNA]</scope>
    <source>
        <strain evidence="2 3">DSM 6061</strain>
    </source>
</reference>
<sequence length="370" mass="40945">MKIGQLNQLLNPAMQHKTAQAKSPIPNISINSDQYQGNKSQVAAKILDDKLAEALGIEKKEEPKKPLFDFEEIVKNVLGFVQGAINKAKADGKDDDTLKSMLEQARKGVQTGIDEATDELTESGLFNDDIKDGIEKSKEGIFNGLDEFEKELFNPSPQHVELSAAQFASLSNKAEYAFTTAEGDEVVISFNDAYSQSRGASYYQEGNSQGFAYAESQSREVNFSISVNGELNEDEQEAINAMMEDIRDVSDSFFAGEYDDAFELAQGLSLNSEQITNFTMDLRQSKTSAAIAQYQQSNPMKELEQAFAPLDKRLEGINEEASTLGVESQLPDIMAWMSEGQQRLNQFLDYAQSYFSALNDKSGSQNDQIS</sequence>
<name>A0A166UG48_9GAMM</name>
<protein>
    <recommendedName>
        <fullName evidence="1">DUF5610 domain-containing protein</fullName>
    </recommendedName>
</protein>
<keyword evidence="3" id="KW-1185">Reference proteome</keyword>
<dbReference type="Pfam" id="PF18433">
    <property type="entry name" value="DUF5610"/>
    <property type="match status" value="1"/>
</dbReference>
<accession>A0A166UG48</accession>
<gene>
    <name evidence="2" type="ORF">N475_25000</name>
</gene>
<organism evidence="2 3">
    <name type="scientific">Pseudoalteromonas luteoviolacea DSM 6061</name>
    <dbReference type="NCBI Taxonomy" id="1365250"/>
    <lineage>
        <taxon>Bacteria</taxon>
        <taxon>Pseudomonadati</taxon>
        <taxon>Pseudomonadota</taxon>
        <taxon>Gammaproteobacteria</taxon>
        <taxon>Alteromonadales</taxon>
        <taxon>Pseudoalteromonadaceae</taxon>
        <taxon>Pseudoalteromonas</taxon>
    </lineage>
</organism>
<dbReference type="AlphaFoldDB" id="A0A166UG48"/>
<dbReference type="RefSeq" id="WP_063359126.1">
    <property type="nucleotide sequence ID" value="NZ_AQHB01000038.1"/>
</dbReference>
<feature type="domain" description="DUF5610" evidence="1">
    <location>
        <begin position="42"/>
        <end position="148"/>
    </location>
</feature>
<dbReference type="Gene3D" id="1.10.132.90">
    <property type="match status" value="1"/>
</dbReference>
<evidence type="ECO:0000313" key="2">
    <source>
        <dbReference type="EMBL" id="KZN29990.1"/>
    </source>
</evidence>
<dbReference type="STRING" id="43657.S4054249_02165"/>